<dbReference type="eggNOG" id="COG4774">
    <property type="taxonomic scope" value="Bacteria"/>
</dbReference>
<keyword evidence="9" id="KW-0406">Ion transport</keyword>
<evidence type="ECO:0000256" key="15">
    <source>
        <dbReference type="RuleBase" id="RU003357"/>
    </source>
</evidence>
<dbReference type="AlphaFoldDB" id="G8UJ88"/>
<dbReference type="GO" id="GO:0038023">
    <property type="term" value="F:signaling receptor activity"/>
    <property type="evidence" value="ECO:0007669"/>
    <property type="project" value="InterPro"/>
</dbReference>
<evidence type="ECO:0000256" key="3">
    <source>
        <dbReference type="ARBA" id="ARBA00022448"/>
    </source>
</evidence>
<keyword evidence="19" id="KW-1185">Reference proteome</keyword>
<keyword evidence="5" id="KW-0410">Iron transport</keyword>
<sequence length="815" mass="92329">MRRPGTNTGTTNREPVKPFVSVQRKTVIFNRISFFMRIKSITLCTVLFGVLCTVQAQDQKGYTNFQDTIFHLDEVSITGAQQKKVSVMKLDVPASFLPVSTNSLPSKVLENRGIRNIQDAVRFLPGVRVQTSYGAFQQISIRGFDHSIVMVDGVRDERSSINNSYPFMDLSSIESIELLKGPASVLYGQSAVGGVLNIVRKAPSEKQKVDARIAYGSYYNLETTLGFGGKLAGPLNYFANFNYQTQEGWRDNAMRRLSGYVVLGGKLTQADELDIRIAAHRDYYPTEIGLPDVMAADIYNTADNSKYLSKGDMLPGLDRKARYNSESDFMYNRNFNASLMWKHTFSNAAKLMNKFSYTNDDIDYFGTEDLAYLTSDKPIYPHYYMKGKTKVYISLDSLRYDFPLRFSHMAQTYNNQLELNGKFSTGNIKHNYLAGYSLITLIRDSYSGYDLGKNVYGPGLTGRGTVRNPHSIGWMETNFGKAYVSRTYMHGFYLQDLVEISDKLKVLLAGRYDLYGYKRAAGVPTINGQRSYEMPADTLFDRVKTGALTYRIGAVYLPVEQLSLYASIGSYFKPIVSFYRDNVRYFDRHGKEFFPTKNGKVFDPEQGFQIEAGARYTLAEKLEANVSLFYINKNNIQYTLGNKGDIIKGDTLSKTIVGQVGRMDSKGFDVELTYKPIAGMSLTAGYGYTDARVREVADNPYLESYRLKGKQYARIPKHTFYVYGDYEVADGVLKGWGANFDVTYQDKVFRNADNTTQFDAYWLANAGLSYRMRNNVRLGLNVNNLFDQDYFNQSLGNQFVPSMPRNFLLSASYSF</sequence>
<evidence type="ECO:0000256" key="9">
    <source>
        <dbReference type="ARBA" id="ARBA00023065"/>
    </source>
</evidence>
<dbReference type="HOGENOM" id="CLU_008287_9_4_10"/>
<evidence type="ECO:0000256" key="12">
    <source>
        <dbReference type="ARBA" id="ARBA00023170"/>
    </source>
</evidence>
<protein>
    <submittedName>
        <fullName evidence="18">TonB-dependent siderophore receptor</fullName>
    </submittedName>
</protein>
<comment type="subcellular location">
    <subcellularLocation>
        <location evidence="1 14">Cell outer membrane</location>
        <topology evidence="1 14">Multi-pass membrane protein</topology>
    </subcellularLocation>
</comment>
<keyword evidence="3 14" id="KW-0813">Transport</keyword>
<gene>
    <name evidence="18" type="ordered locus">BFO_2213</name>
</gene>
<keyword evidence="4 14" id="KW-1134">Transmembrane beta strand</keyword>
<dbReference type="SUPFAM" id="SSF56935">
    <property type="entry name" value="Porins"/>
    <property type="match status" value="1"/>
</dbReference>
<evidence type="ECO:0000256" key="5">
    <source>
        <dbReference type="ARBA" id="ARBA00022496"/>
    </source>
</evidence>
<evidence type="ECO:0000256" key="13">
    <source>
        <dbReference type="ARBA" id="ARBA00023237"/>
    </source>
</evidence>
<evidence type="ECO:0000256" key="6">
    <source>
        <dbReference type="ARBA" id="ARBA00022692"/>
    </source>
</evidence>
<dbReference type="PANTHER" id="PTHR32552">
    <property type="entry name" value="FERRICHROME IRON RECEPTOR-RELATED"/>
    <property type="match status" value="1"/>
</dbReference>
<evidence type="ECO:0000256" key="7">
    <source>
        <dbReference type="ARBA" id="ARBA00022729"/>
    </source>
</evidence>
<evidence type="ECO:0000256" key="11">
    <source>
        <dbReference type="ARBA" id="ARBA00023136"/>
    </source>
</evidence>
<evidence type="ECO:0000256" key="1">
    <source>
        <dbReference type="ARBA" id="ARBA00004571"/>
    </source>
</evidence>
<dbReference type="NCBIfam" id="TIGR01783">
    <property type="entry name" value="TonB-siderophor"/>
    <property type="match status" value="1"/>
</dbReference>
<evidence type="ECO:0000256" key="14">
    <source>
        <dbReference type="PROSITE-ProRule" id="PRU01360"/>
    </source>
</evidence>
<keyword evidence="10 15" id="KW-0798">TonB box</keyword>
<evidence type="ECO:0000256" key="10">
    <source>
        <dbReference type="ARBA" id="ARBA00023077"/>
    </source>
</evidence>
<evidence type="ECO:0000313" key="19">
    <source>
        <dbReference type="Proteomes" id="UP000005436"/>
    </source>
</evidence>
<evidence type="ECO:0000256" key="2">
    <source>
        <dbReference type="ARBA" id="ARBA00009810"/>
    </source>
</evidence>
<dbReference type="InterPro" id="IPR010917">
    <property type="entry name" value="TonB_rcpt_CS"/>
</dbReference>
<keyword evidence="6 14" id="KW-0812">Transmembrane</keyword>
<reference evidence="19" key="1">
    <citation type="submission" date="2011-12" db="EMBL/GenBank/DDBJ databases">
        <title>Complete sequence of Tannerella forsythia ATCC 43037.</title>
        <authorList>
            <person name="Dewhirst F."/>
            <person name="Tanner A."/>
            <person name="Izard J."/>
            <person name="Brinkac L."/>
            <person name="Durkin A.S."/>
            <person name="Hostetler J."/>
            <person name="Shetty J."/>
            <person name="Torralba M."/>
            <person name="Gill S."/>
            <person name="Nelson K."/>
        </authorList>
    </citation>
    <scope>NUCLEOTIDE SEQUENCE [LARGE SCALE GENOMIC DNA]</scope>
    <source>
        <strain evidence="19">ATCC 43037 / JCM 10827 / CCUG 33226 / KCTC 5666 / FDC 338</strain>
    </source>
</reference>
<dbReference type="GO" id="GO:0015344">
    <property type="term" value="F:siderophore uptake transmembrane transporter activity"/>
    <property type="evidence" value="ECO:0007669"/>
    <property type="project" value="TreeGrafter"/>
</dbReference>
<evidence type="ECO:0000259" key="17">
    <source>
        <dbReference type="Pfam" id="PF07715"/>
    </source>
</evidence>
<feature type="domain" description="TonB-dependent receptor-like beta-barrel" evidence="16">
    <location>
        <begin position="318"/>
        <end position="785"/>
    </location>
</feature>
<evidence type="ECO:0000256" key="8">
    <source>
        <dbReference type="ARBA" id="ARBA00023004"/>
    </source>
</evidence>
<accession>G8UJ88</accession>
<keyword evidence="11 14" id="KW-0472">Membrane</keyword>
<keyword evidence="13 14" id="KW-0998">Cell outer membrane</keyword>
<dbReference type="InterPro" id="IPR039426">
    <property type="entry name" value="TonB-dep_rcpt-like"/>
</dbReference>
<dbReference type="GO" id="GO:0015891">
    <property type="term" value="P:siderophore transport"/>
    <property type="evidence" value="ECO:0007669"/>
    <property type="project" value="InterPro"/>
</dbReference>
<dbReference type="InterPro" id="IPR037066">
    <property type="entry name" value="Plug_dom_sf"/>
</dbReference>
<dbReference type="InterPro" id="IPR036942">
    <property type="entry name" value="Beta-barrel_TonB_sf"/>
</dbReference>
<evidence type="ECO:0000256" key="4">
    <source>
        <dbReference type="ARBA" id="ARBA00022452"/>
    </source>
</evidence>
<dbReference type="PROSITE" id="PS01156">
    <property type="entry name" value="TONB_DEPENDENT_REC_2"/>
    <property type="match status" value="1"/>
</dbReference>
<evidence type="ECO:0000259" key="16">
    <source>
        <dbReference type="Pfam" id="PF00593"/>
    </source>
</evidence>
<keyword evidence="7" id="KW-0732">Signal</keyword>
<proteinExistence type="inferred from homology"/>
<keyword evidence="8" id="KW-0408">Iron</keyword>
<dbReference type="EMBL" id="CP003191">
    <property type="protein sequence ID" value="AEW20856.1"/>
    <property type="molecule type" value="Genomic_DNA"/>
</dbReference>
<dbReference type="CDD" id="cd01347">
    <property type="entry name" value="ligand_gated_channel"/>
    <property type="match status" value="1"/>
</dbReference>
<dbReference type="KEGG" id="tfo:BFO_2213"/>
<keyword evidence="12 18" id="KW-0675">Receptor</keyword>
<dbReference type="PATRIC" id="fig|203275.8.peg.2009"/>
<dbReference type="InterPro" id="IPR010105">
    <property type="entry name" value="TonB_sidphr_rcpt"/>
</dbReference>
<dbReference type="InterPro" id="IPR012910">
    <property type="entry name" value="Plug_dom"/>
</dbReference>
<dbReference type="Pfam" id="PF00593">
    <property type="entry name" value="TonB_dep_Rec_b-barrel"/>
    <property type="match status" value="1"/>
</dbReference>
<organism evidence="18 19">
    <name type="scientific">Tannerella forsythia (strain ATCC 43037 / JCM 10827 / CCUG 21028 A / KCTC 5666 / FDC 338)</name>
    <name type="common">Bacteroides forsythus</name>
    <dbReference type="NCBI Taxonomy" id="203275"/>
    <lineage>
        <taxon>Bacteria</taxon>
        <taxon>Pseudomonadati</taxon>
        <taxon>Bacteroidota</taxon>
        <taxon>Bacteroidia</taxon>
        <taxon>Bacteroidales</taxon>
        <taxon>Tannerellaceae</taxon>
        <taxon>Tannerella</taxon>
    </lineage>
</organism>
<dbReference type="PROSITE" id="PS52016">
    <property type="entry name" value="TONB_DEPENDENT_REC_3"/>
    <property type="match status" value="1"/>
</dbReference>
<comment type="similarity">
    <text evidence="2 14 15">Belongs to the TonB-dependent receptor family.</text>
</comment>
<feature type="domain" description="TonB-dependent receptor plug" evidence="17">
    <location>
        <begin position="97"/>
        <end position="195"/>
    </location>
</feature>
<dbReference type="Gene3D" id="2.170.130.10">
    <property type="entry name" value="TonB-dependent receptor, plug domain"/>
    <property type="match status" value="1"/>
</dbReference>
<dbReference type="Gene3D" id="2.40.170.20">
    <property type="entry name" value="TonB-dependent receptor, beta-barrel domain"/>
    <property type="match status" value="1"/>
</dbReference>
<dbReference type="InterPro" id="IPR000531">
    <property type="entry name" value="Beta-barrel_TonB"/>
</dbReference>
<evidence type="ECO:0000313" key="18">
    <source>
        <dbReference type="EMBL" id="AEW20856.1"/>
    </source>
</evidence>
<dbReference type="Pfam" id="PF07715">
    <property type="entry name" value="Plug"/>
    <property type="match status" value="1"/>
</dbReference>
<dbReference type="GO" id="GO:0009279">
    <property type="term" value="C:cell outer membrane"/>
    <property type="evidence" value="ECO:0007669"/>
    <property type="project" value="UniProtKB-SubCell"/>
</dbReference>
<dbReference type="STRING" id="203275.BFO_2213"/>
<dbReference type="Proteomes" id="UP000005436">
    <property type="component" value="Chromosome"/>
</dbReference>
<dbReference type="SMR" id="G8UJ88"/>
<name>G8UJ88_TANFA</name>
<dbReference type="PANTHER" id="PTHR32552:SF68">
    <property type="entry name" value="FERRICHROME OUTER MEMBRANE TRANSPORTER_PHAGE RECEPTOR"/>
    <property type="match status" value="1"/>
</dbReference>